<keyword evidence="6 10" id="KW-1133">Transmembrane helix</keyword>
<evidence type="ECO:0000259" key="12">
    <source>
        <dbReference type="PROSITE" id="PS50853"/>
    </source>
</evidence>
<keyword evidence="3 10" id="KW-0812">Transmembrane</keyword>
<evidence type="ECO:0000256" key="9">
    <source>
        <dbReference type="ARBA" id="ARBA00023180"/>
    </source>
</evidence>
<evidence type="ECO:0000313" key="14">
    <source>
        <dbReference type="Proteomes" id="UP000695023"/>
    </source>
</evidence>
<dbReference type="PANTHER" id="PTHR48423">
    <property type="entry name" value="INTERLEUKIN-27 RECEPTOR SUBUNIT ALPHA"/>
    <property type="match status" value="1"/>
</dbReference>
<evidence type="ECO:0000256" key="7">
    <source>
        <dbReference type="ARBA" id="ARBA00023136"/>
    </source>
</evidence>
<dbReference type="Ensembl" id="ENSPNYT00000018149.1">
    <property type="protein sequence ID" value="ENSPNYP00000017710.1"/>
    <property type="gene ID" value="ENSPNYG00000013393.1"/>
</dbReference>
<dbReference type="GeneTree" id="ENSGT00940000155603"/>
<organism evidence="13">
    <name type="scientific">Pundamilia nyererei</name>
    <dbReference type="NCBI Taxonomy" id="303518"/>
    <lineage>
        <taxon>Eukaryota</taxon>
        <taxon>Metazoa</taxon>
        <taxon>Chordata</taxon>
        <taxon>Craniata</taxon>
        <taxon>Vertebrata</taxon>
        <taxon>Euteleostomi</taxon>
        <taxon>Actinopterygii</taxon>
        <taxon>Neopterygii</taxon>
        <taxon>Teleostei</taxon>
        <taxon>Neoteleostei</taxon>
        <taxon>Acanthomorphata</taxon>
        <taxon>Ovalentaria</taxon>
        <taxon>Cichlomorphae</taxon>
        <taxon>Cichliformes</taxon>
        <taxon>Cichlidae</taxon>
        <taxon>African cichlids</taxon>
        <taxon>Pseudocrenilabrinae</taxon>
        <taxon>Haplochromini</taxon>
        <taxon>Pundamilia</taxon>
    </lineage>
</organism>
<proteinExistence type="inferred from homology"/>
<feature type="signal peptide" evidence="11">
    <location>
        <begin position="1"/>
        <end position="28"/>
    </location>
</feature>
<evidence type="ECO:0000256" key="5">
    <source>
        <dbReference type="ARBA" id="ARBA00022737"/>
    </source>
</evidence>
<feature type="domain" description="Fibronectin type-III" evidence="12">
    <location>
        <begin position="441"/>
        <end position="533"/>
    </location>
</feature>
<evidence type="ECO:0000313" key="13">
    <source>
        <dbReference type="Ensembl" id="ENSPNYP00000017710.1"/>
    </source>
</evidence>
<evidence type="ECO:0000256" key="4">
    <source>
        <dbReference type="ARBA" id="ARBA00022729"/>
    </source>
</evidence>
<feature type="chain" id="PRO_5044590339" evidence="11">
    <location>
        <begin position="29"/>
        <end position="814"/>
    </location>
</feature>
<dbReference type="OrthoDB" id="9884260at2759"/>
<name>A0A3B4G4B0_9CICH</name>
<reference evidence="13" key="1">
    <citation type="submission" date="2023-09" db="UniProtKB">
        <authorList>
            <consortium name="Ensembl"/>
        </authorList>
    </citation>
    <scope>IDENTIFICATION</scope>
</reference>
<reference evidence="15" key="2">
    <citation type="submission" date="2025-04" db="UniProtKB">
        <authorList>
            <consortium name="RefSeq"/>
        </authorList>
    </citation>
    <scope>IDENTIFICATION</scope>
</reference>
<gene>
    <name evidence="15" type="primary">LOC102215120</name>
</gene>
<feature type="domain" description="Fibronectin type-III" evidence="12">
    <location>
        <begin position="129"/>
        <end position="234"/>
    </location>
</feature>
<dbReference type="Gene3D" id="2.60.40.10">
    <property type="entry name" value="Immunoglobulins"/>
    <property type="match status" value="5"/>
</dbReference>
<dbReference type="Proteomes" id="UP000695023">
    <property type="component" value="Unplaced"/>
</dbReference>
<evidence type="ECO:0000256" key="2">
    <source>
        <dbReference type="ARBA" id="ARBA00008921"/>
    </source>
</evidence>
<evidence type="ECO:0000313" key="15">
    <source>
        <dbReference type="RefSeq" id="XP_005723738.1"/>
    </source>
</evidence>
<keyword evidence="14" id="KW-1185">Reference proteome</keyword>
<feature type="domain" description="Fibronectin type-III" evidence="12">
    <location>
        <begin position="343"/>
        <end position="437"/>
    </location>
</feature>
<dbReference type="InterPro" id="IPR036116">
    <property type="entry name" value="FN3_sf"/>
</dbReference>
<dbReference type="PANTHER" id="PTHR48423:SF1">
    <property type="entry name" value="INTERLEUKIN-27 RECEPTOR SUBUNIT ALPHA"/>
    <property type="match status" value="1"/>
</dbReference>
<keyword evidence="9" id="KW-0325">Glycoprotein</keyword>
<dbReference type="PROSITE" id="PS50853">
    <property type="entry name" value="FN3"/>
    <property type="match status" value="4"/>
</dbReference>
<dbReference type="InterPro" id="IPR003961">
    <property type="entry name" value="FN3_dom"/>
</dbReference>
<comment type="similarity">
    <text evidence="2">Belongs to the type I cytokine receptor family. Type 2 subfamily.</text>
</comment>
<comment type="subcellular location">
    <subcellularLocation>
        <location evidence="1">Membrane</location>
        <topology evidence="1">Single-pass type I membrane protein</topology>
    </subcellularLocation>
</comment>
<protein>
    <submittedName>
        <fullName evidence="15">Interleukin-31 receptor subunit alpha-like isoform X1</fullName>
    </submittedName>
    <submittedName>
        <fullName evidence="13">Interleukin-6 receptor subunit beta-like</fullName>
    </submittedName>
</protein>
<evidence type="ECO:0000256" key="11">
    <source>
        <dbReference type="SAM" id="SignalP"/>
    </source>
</evidence>
<feature type="domain" description="Fibronectin type-III" evidence="12">
    <location>
        <begin position="32"/>
        <end position="127"/>
    </location>
</feature>
<dbReference type="CDD" id="cd00063">
    <property type="entry name" value="FN3"/>
    <property type="match status" value="2"/>
</dbReference>
<keyword evidence="5" id="KW-0677">Repeat</keyword>
<dbReference type="AlphaFoldDB" id="A0A3B4G4B0"/>
<dbReference type="Pfam" id="PF00041">
    <property type="entry name" value="fn3"/>
    <property type="match status" value="2"/>
</dbReference>
<feature type="transmembrane region" description="Helical" evidence="10">
    <location>
        <begin position="537"/>
        <end position="558"/>
    </location>
</feature>
<dbReference type="InterPro" id="IPR052672">
    <property type="entry name" value="Type1_Cytokine_Rcpt_Type2"/>
</dbReference>
<keyword evidence="7 10" id="KW-0472">Membrane</keyword>
<keyword evidence="8" id="KW-0675">Receptor</keyword>
<evidence type="ECO:0000256" key="10">
    <source>
        <dbReference type="SAM" id="Phobius"/>
    </source>
</evidence>
<dbReference type="STRING" id="303518.ENSPNYP00000017710"/>
<dbReference type="GeneID" id="102215120"/>
<evidence type="ECO:0000256" key="1">
    <source>
        <dbReference type="ARBA" id="ARBA00004479"/>
    </source>
</evidence>
<dbReference type="SMART" id="SM00060">
    <property type="entry name" value="FN3"/>
    <property type="match status" value="4"/>
</dbReference>
<evidence type="ECO:0000256" key="6">
    <source>
        <dbReference type="ARBA" id="ARBA00022989"/>
    </source>
</evidence>
<sequence>MERSPAVMWTWLLGAGLVLVFCITTSTAFPRPPRLIGCVFIHRVNVTCHWEPGDTPTTKYTLQVEKISSANRSAKKTYTCTTHETTCTIGLNGSTSRIDFCITVTAHGGSESFSSHPRCQPGRTEVMLPPAILNNVTEVRGSPQCLNVTWSRVSSDFPVSDNEIQQGNLNSQIETVTEQLDFQIRNVTMEGYSVLVCHLRPDTEYTIRLRHRYRGPASPWSMWSKALQGRTAEDAPSAAPVFWRRVKQNHRNGWRLVSLLWKPLPHFLANGKIIFYNVTCQTESTPILSDHGSCKYLHHLSTSCSLLLPAGRSFCTLTASTSAGVSPKSKILLHGSSETESPSPCHITATPLNDSSLEVRWVALTDASVSSYVVEWFAVREKNSSTLYWEELNRYQTSLVITEGLKPMERYAVSVRAVYGERGAGKNTTLYTYTRQGTPSAGIDVKVQQISGGMVELTWSPVPVELLRGFLRNYTLYYRTRDQPARSVFVPGHARSYTLQNLSPGNYAIFMLANTEAGAGETGTMANVHIRSEDISVVMYVVVPLVLTILALILMACLAQHGIVKEKLCKDVPDPSSSSLSHWAPKTTLESMNPLVLPEKPAVKYSEVIVLGELENSSLDQDHSYQGVCNLRTYSSLRSPLDISRSGKTLTRRSATDLSPCCSDYSSVMLSRPLQNTPGPLVHLSCDQYDWQTANVNDAKLQLGGASEPSQSQPKDEQKTLHHFLQHHQIPASFSDLSSISSSAVLPSHTTEISSLKHPFSQSSFNSLMQSNNIRQPSDSSDNFTTSFSQFLPSIFVDFSYCPVECDPYISSTI</sequence>
<dbReference type="RefSeq" id="XP_005723738.1">
    <property type="nucleotide sequence ID" value="XM_005723681.1"/>
</dbReference>
<evidence type="ECO:0000256" key="8">
    <source>
        <dbReference type="ARBA" id="ARBA00023170"/>
    </source>
</evidence>
<dbReference type="InterPro" id="IPR013783">
    <property type="entry name" value="Ig-like_fold"/>
</dbReference>
<keyword evidence="4 11" id="KW-0732">Signal</keyword>
<dbReference type="SUPFAM" id="SSF49265">
    <property type="entry name" value="Fibronectin type III"/>
    <property type="match status" value="3"/>
</dbReference>
<accession>A0A3B4G4B0</accession>
<dbReference type="GO" id="GO:0005886">
    <property type="term" value="C:plasma membrane"/>
    <property type="evidence" value="ECO:0007669"/>
    <property type="project" value="UniProtKB-ARBA"/>
</dbReference>
<evidence type="ECO:0000256" key="3">
    <source>
        <dbReference type="ARBA" id="ARBA00022692"/>
    </source>
</evidence>